<comment type="caution">
    <text evidence="1">The sequence shown here is derived from an EMBL/GenBank/DDBJ whole genome shotgun (WGS) entry which is preliminary data.</text>
</comment>
<gene>
    <name evidence="1" type="ORF">DPEC_G00309150</name>
</gene>
<keyword evidence="2" id="KW-1185">Reference proteome</keyword>
<protein>
    <submittedName>
        <fullName evidence="1">Uncharacterized protein</fullName>
    </submittedName>
</protein>
<reference evidence="1" key="1">
    <citation type="submission" date="2021-05" db="EMBL/GenBank/DDBJ databases">
        <authorList>
            <person name="Pan Q."/>
            <person name="Jouanno E."/>
            <person name="Zahm M."/>
            <person name="Klopp C."/>
            <person name="Cabau C."/>
            <person name="Louis A."/>
            <person name="Berthelot C."/>
            <person name="Parey E."/>
            <person name="Roest Crollius H."/>
            <person name="Montfort J."/>
            <person name="Robinson-Rechavi M."/>
            <person name="Bouchez O."/>
            <person name="Lampietro C."/>
            <person name="Lopez Roques C."/>
            <person name="Donnadieu C."/>
            <person name="Postlethwait J."/>
            <person name="Bobe J."/>
            <person name="Dillon D."/>
            <person name="Chandos A."/>
            <person name="von Hippel F."/>
            <person name="Guiguen Y."/>
        </authorList>
    </citation>
    <scope>NUCLEOTIDE SEQUENCE</scope>
    <source>
        <strain evidence="1">YG-Jan2019</strain>
    </source>
</reference>
<sequence length="101" mass="11312">MQRETEAGRETVRGHKRHPSGYPNKYAPSTTITPRLSIPLLTAKTTQSPQASARARGYFSRKTQGFPTSILFTRIPHATLDGSPWKYHSTWKWKAAAEAGE</sequence>
<name>A0ACC2FEQ2_DALPE</name>
<evidence type="ECO:0000313" key="1">
    <source>
        <dbReference type="EMBL" id="KAJ7989888.1"/>
    </source>
</evidence>
<organism evidence="1 2">
    <name type="scientific">Dallia pectoralis</name>
    <name type="common">Alaska blackfish</name>
    <dbReference type="NCBI Taxonomy" id="75939"/>
    <lineage>
        <taxon>Eukaryota</taxon>
        <taxon>Metazoa</taxon>
        <taxon>Chordata</taxon>
        <taxon>Craniata</taxon>
        <taxon>Vertebrata</taxon>
        <taxon>Euteleostomi</taxon>
        <taxon>Actinopterygii</taxon>
        <taxon>Neopterygii</taxon>
        <taxon>Teleostei</taxon>
        <taxon>Protacanthopterygii</taxon>
        <taxon>Esociformes</taxon>
        <taxon>Umbridae</taxon>
        <taxon>Dallia</taxon>
    </lineage>
</organism>
<proteinExistence type="predicted"/>
<accession>A0ACC2FEQ2</accession>
<dbReference type="EMBL" id="CM055756">
    <property type="protein sequence ID" value="KAJ7989888.1"/>
    <property type="molecule type" value="Genomic_DNA"/>
</dbReference>
<evidence type="ECO:0000313" key="2">
    <source>
        <dbReference type="Proteomes" id="UP001157502"/>
    </source>
</evidence>
<dbReference type="Proteomes" id="UP001157502">
    <property type="component" value="Chromosome 29"/>
</dbReference>